<evidence type="ECO:0000313" key="5">
    <source>
        <dbReference type="Proteomes" id="UP001141552"/>
    </source>
</evidence>
<feature type="region of interest" description="Disordered" evidence="1">
    <location>
        <begin position="255"/>
        <end position="274"/>
    </location>
</feature>
<reference evidence="4" key="1">
    <citation type="submission" date="2022-02" db="EMBL/GenBank/DDBJ databases">
        <authorList>
            <person name="Henning P.M."/>
            <person name="McCubbin A.G."/>
            <person name="Shore J.S."/>
        </authorList>
    </citation>
    <scope>NUCLEOTIDE SEQUENCE</scope>
    <source>
        <strain evidence="4">F60SS</strain>
        <tissue evidence="4">Leaves</tissue>
    </source>
</reference>
<dbReference type="InterPro" id="IPR048297">
    <property type="entry name" value="DUF936_dom_pln"/>
</dbReference>
<organism evidence="4 5">
    <name type="scientific">Turnera subulata</name>
    <dbReference type="NCBI Taxonomy" id="218843"/>
    <lineage>
        <taxon>Eukaryota</taxon>
        <taxon>Viridiplantae</taxon>
        <taxon>Streptophyta</taxon>
        <taxon>Embryophyta</taxon>
        <taxon>Tracheophyta</taxon>
        <taxon>Spermatophyta</taxon>
        <taxon>Magnoliopsida</taxon>
        <taxon>eudicotyledons</taxon>
        <taxon>Gunneridae</taxon>
        <taxon>Pentapetalae</taxon>
        <taxon>rosids</taxon>
        <taxon>fabids</taxon>
        <taxon>Malpighiales</taxon>
        <taxon>Passifloraceae</taxon>
        <taxon>Turnera</taxon>
    </lineage>
</organism>
<feature type="domain" description="DUF6857" evidence="3">
    <location>
        <begin position="411"/>
        <end position="720"/>
    </location>
</feature>
<gene>
    <name evidence="4" type="ORF">Tsubulata_014360</name>
</gene>
<dbReference type="OrthoDB" id="773154at2759"/>
<dbReference type="AlphaFoldDB" id="A0A9Q0J0G6"/>
<evidence type="ECO:0000259" key="3">
    <source>
        <dbReference type="Pfam" id="PF21647"/>
    </source>
</evidence>
<dbReference type="PANTHER" id="PTHR31928">
    <property type="entry name" value="EXPRESSED PROTEIN"/>
    <property type="match status" value="1"/>
</dbReference>
<reference evidence="4" key="2">
    <citation type="journal article" date="2023" name="Plants (Basel)">
        <title>Annotation of the Turnera subulata (Passifloraceae) Draft Genome Reveals the S-Locus Evolved after the Divergence of Turneroideae from Passifloroideae in a Stepwise Manner.</title>
        <authorList>
            <person name="Henning P.M."/>
            <person name="Roalson E.H."/>
            <person name="Mir W."/>
            <person name="McCubbin A.G."/>
            <person name="Shore J.S."/>
        </authorList>
    </citation>
    <scope>NUCLEOTIDE SEQUENCE</scope>
    <source>
        <strain evidence="4">F60SS</strain>
    </source>
</reference>
<dbReference type="PANTHER" id="PTHR31928:SF12">
    <property type="entry name" value="DUF3741 DOMAIN-CONTAINING PROTEIN"/>
    <property type="match status" value="1"/>
</dbReference>
<proteinExistence type="predicted"/>
<name>A0A9Q0J0G6_9ROSI</name>
<dbReference type="InterPro" id="IPR010341">
    <property type="entry name" value="DUF936_pln"/>
</dbReference>
<sequence length="724" mass="79666">MAELQSGVLVKFLQEMDLDGNTPRETKPVLLQIRSIIPVMRNPERLLQNQGFFLKVSDLSHALYVSLPHEEDEMVLSDKLHLGQFIYASTLEAAYPVPLLKGISPLPGRHPCYGNPKDLISMNHLQKFLAMPPGKKASDIDDVTEKTPAEEGQSVGSLQTGQHVRRGSTESLNIIPEDCNDLTKRTTQTEKKRSASASKGSLNEVTAATAAAAAAAAGGGGLSNGGALLKDRPSAKSYALNFPMVNEKLCRQKLGVSNNSRPQKNGIQSTFNYKTNRRDAAGSYKGLRKYKSIPVGEDSDSESTISSASSMSSLSKRRTWHGKDGASVRDILDIPVDKHELRCGSSTPSVSGSSVRSSPYDSSDDCSCITVKASPVPPPAKSPKLSRRSSISGPPKKTEGFTYRNVNLTSINDKVLIDSDITWDFLPPTLVNLGREVMRQRDAALLAAAEALQEASANDKLLKCLRLNFSSFDFLSTYSKLRLIKGAEKHPSVENFFRLQDDLAQSRIIFHALTSSLQRKAADTDTTNGHPVREALRLAVDRKQNAETWIKAAMVCDLNSVPTHVQTRKTSAAASIGDKRVNKTSHASELEGELMVKNQKQDNELHGGLAGDVDHQQRWVKGIALPTSKKLENFLQEECRTWFLTYVEDYLDWVGSEIITTESDSQANELMYQIKRVSDWLEHMMGKDISTVEEPDATACMKLKNKIYGILLKHIERTALNALS</sequence>
<feature type="compositionally biased region" description="Low complexity" evidence="1">
    <location>
        <begin position="302"/>
        <end position="314"/>
    </location>
</feature>
<dbReference type="Pfam" id="PF06075">
    <property type="entry name" value="DUF936"/>
    <property type="match status" value="1"/>
</dbReference>
<evidence type="ECO:0000259" key="2">
    <source>
        <dbReference type="Pfam" id="PF06075"/>
    </source>
</evidence>
<feature type="compositionally biased region" description="Low complexity" evidence="1">
    <location>
        <begin position="344"/>
        <end position="374"/>
    </location>
</feature>
<feature type="region of interest" description="Disordered" evidence="1">
    <location>
        <begin position="146"/>
        <end position="168"/>
    </location>
</feature>
<keyword evidence="5" id="KW-1185">Reference proteome</keyword>
<feature type="region of interest" description="Disordered" evidence="1">
    <location>
        <begin position="180"/>
        <end position="202"/>
    </location>
</feature>
<dbReference type="Pfam" id="PF21647">
    <property type="entry name" value="DUF6857"/>
    <property type="match status" value="1"/>
</dbReference>
<feature type="domain" description="DUF936" evidence="2">
    <location>
        <begin position="4"/>
        <end position="120"/>
    </location>
</feature>
<feature type="region of interest" description="Disordered" evidence="1">
    <location>
        <begin position="342"/>
        <end position="398"/>
    </location>
</feature>
<feature type="compositionally biased region" description="Basic and acidic residues" evidence="1">
    <location>
        <begin position="181"/>
        <end position="193"/>
    </location>
</feature>
<dbReference type="EMBL" id="JAKUCV010007040">
    <property type="protein sequence ID" value="KAJ4824986.1"/>
    <property type="molecule type" value="Genomic_DNA"/>
</dbReference>
<dbReference type="InterPro" id="IPR049172">
    <property type="entry name" value="DUF6857_pln"/>
</dbReference>
<accession>A0A9Q0J0G6</accession>
<dbReference type="Proteomes" id="UP001141552">
    <property type="component" value="Unassembled WGS sequence"/>
</dbReference>
<feature type="region of interest" description="Disordered" evidence="1">
    <location>
        <begin position="293"/>
        <end position="322"/>
    </location>
</feature>
<evidence type="ECO:0000313" key="4">
    <source>
        <dbReference type="EMBL" id="KAJ4824986.1"/>
    </source>
</evidence>
<protein>
    <submittedName>
        <fullName evidence="4">Uncharacterized protein</fullName>
    </submittedName>
</protein>
<evidence type="ECO:0000256" key="1">
    <source>
        <dbReference type="SAM" id="MobiDB-lite"/>
    </source>
</evidence>
<comment type="caution">
    <text evidence="4">The sequence shown here is derived from an EMBL/GenBank/DDBJ whole genome shotgun (WGS) entry which is preliminary data.</text>
</comment>